<evidence type="ECO:0000313" key="18">
    <source>
        <dbReference type="EnsemblMetazoa" id="HelroP93833"/>
    </source>
</evidence>
<evidence type="ECO:0000256" key="11">
    <source>
        <dbReference type="ARBA" id="ARBA00023004"/>
    </source>
</evidence>
<evidence type="ECO:0000259" key="16">
    <source>
        <dbReference type="PROSITE" id="PS51471"/>
    </source>
</evidence>
<evidence type="ECO:0000256" key="7">
    <source>
        <dbReference type="ARBA" id="ARBA00022824"/>
    </source>
</evidence>
<protein>
    <recommendedName>
        <fullName evidence="5">procollagen-proline 4-dioxygenase</fullName>
        <ecNumber evidence="5">1.14.11.2</ecNumber>
    </recommendedName>
</protein>
<evidence type="ECO:0000256" key="4">
    <source>
        <dbReference type="ARBA" id="ARBA00006511"/>
    </source>
</evidence>
<accession>T1G8X8</accession>
<evidence type="ECO:0000256" key="1">
    <source>
        <dbReference type="ARBA" id="ARBA00001961"/>
    </source>
</evidence>
<evidence type="ECO:0000256" key="2">
    <source>
        <dbReference type="ARBA" id="ARBA00002035"/>
    </source>
</evidence>
<feature type="compositionally biased region" description="Basic and acidic residues" evidence="14">
    <location>
        <begin position="270"/>
        <end position="285"/>
    </location>
</feature>
<dbReference type="Proteomes" id="UP000015101">
    <property type="component" value="Unassembled WGS sequence"/>
</dbReference>
<feature type="transmembrane region" description="Helical" evidence="15">
    <location>
        <begin position="6"/>
        <end position="25"/>
    </location>
</feature>
<reference evidence="19" key="1">
    <citation type="submission" date="2012-12" db="EMBL/GenBank/DDBJ databases">
        <authorList>
            <person name="Hellsten U."/>
            <person name="Grimwood J."/>
            <person name="Chapman J.A."/>
            <person name="Shapiro H."/>
            <person name="Aerts A."/>
            <person name="Otillar R.P."/>
            <person name="Terry A.Y."/>
            <person name="Boore J.L."/>
            <person name="Simakov O."/>
            <person name="Marletaz F."/>
            <person name="Cho S.-J."/>
            <person name="Edsinger-Gonzales E."/>
            <person name="Havlak P."/>
            <person name="Kuo D.-H."/>
            <person name="Larsson T."/>
            <person name="Lv J."/>
            <person name="Arendt D."/>
            <person name="Savage R."/>
            <person name="Osoegawa K."/>
            <person name="de Jong P."/>
            <person name="Lindberg D.R."/>
            <person name="Seaver E.C."/>
            <person name="Weisblat D.A."/>
            <person name="Putnam N.H."/>
            <person name="Grigoriev I.V."/>
            <person name="Rokhsar D.S."/>
        </authorList>
    </citation>
    <scope>NUCLEOTIDE SEQUENCE</scope>
</reference>
<dbReference type="GeneID" id="20217525"/>
<comment type="function">
    <text evidence="2">Catalyzes the post-translational formation of 4-hydroxyproline in -Xaa-Pro-Gly- sequences in collagens and other proteins.</text>
</comment>
<evidence type="ECO:0000256" key="8">
    <source>
        <dbReference type="ARBA" id="ARBA00022896"/>
    </source>
</evidence>
<keyword evidence="10" id="KW-0560">Oxidoreductase</keyword>
<dbReference type="FunCoup" id="T1G8X8">
    <property type="interactions" value="279"/>
</dbReference>
<dbReference type="EMBL" id="AMQM01000448">
    <property type="status" value="NOT_ANNOTATED_CDS"/>
    <property type="molecule type" value="Genomic_DNA"/>
</dbReference>
<keyword evidence="15" id="KW-0472">Membrane</keyword>
<keyword evidence="9" id="KW-0223">Dioxygenase</keyword>
<comment type="similarity">
    <text evidence="4">Belongs to the P4HA family.</text>
</comment>
<sequence length="544" mass="62636">MEVGKLVSNSVLLVAVVVVIINIFFSGGLVRADFFSAISELENVLQMENEVAHDLRSYVKSEEARLQNLKKIADDFEKHSLEALVDPEKHLSNPINAYLLVKRFTKEWNELLEQQIKSTSLSEFLKSLSTKTSRFPTEDDLQGAAYALMRLQDTYALPSSKLVKGDLQGIQDSVHMTAQDCFMLGSIAYKGNDFYHTIIWMSEALRMSKDDPSIDNSTLLDYLAYSYYMQGNTKKALNLTKEWLLIDPNHIRAQNNLRFYEQLILEQESRARSRGEQQTHYDENSNPRPMDAYKLSSDFQNYEKLCRGEKTQALYNEHLLTCQYRRHHPFLYINPIKEEQVNWEPRMFLFHDVMTDGQIARIKKIGKPKLGRSVVYHKSNSQVTTPQDYRISKSGWLKDEDDRAVYKFSYMAGLLSNLTLDTVEDLQVLNYGIGGHYEPHYDFATSRELDTFEKAIGNRIATFICYLSDVQAGGATVFPGIGVSFWPRKAKCAFWYNLMRSGEGDMRTRHAACPVLSGIKWACNKWFHERGQEFIRPCTLSPLE</sequence>
<reference evidence="17 19" key="2">
    <citation type="journal article" date="2013" name="Nature">
        <title>Insights into bilaterian evolution from three spiralian genomes.</title>
        <authorList>
            <person name="Simakov O."/>
            <person name="Marletaz F."/>
            <person name="Cho S.J."/>
            <person name="Edsinger-Gonzales E."/>
            <person name="Havlak P."/>
            <person name="Hellsten U."/>
            <person name="Kuo D.H."/>
            <person name="Larsson T."/>
            <person name="Lv J."/>
            <person name="Arendt D."/>
            <person name="Savage R."/>
            <person name="Osoegawa K."/>
            <person name="de Jong P."/>
            <person name="Grimwood J."/>
            <person name="Chapman J.A."/>
            <person name="Shapiro H."/>
            <person name="Aerts A."/>
            <person name="Otillar R.P."/>
            <person name="Terry A.Y."/>
            <person name="Boore J.L."/>
            <person name="Grigoriev I.V."/>
            <person name="Lindberg D.R."/>
            <person name="Seaver E.C."/>
            <person name="Weisblat D.A."/>
            <person name="Putnam N.H."/>
            <person name="Rokhsar D.S."/>
        </authorList>
    </citation>
    <scope>NUCLEOTIDE SEQUENCE</scope>
</reference>
<feature type="repeat" description="TPR" evidence="13">
    <location>
        <begin position="217"/>
        <end position="250"/>
    </location>
</feature>
<dbReference type="Pfam" id="PF23558">
    <property type="entry name" value="TPR_P4H"/>
    <property type="match status" value="1"/>
</dbReference>
<comment type="subcellular location">
    <subcellularLocation>
        <location evidence="3">Endoplasmic reticulum lumen</location>
    </subcellularLocation>
</comment>
<dbReference type="InterPro" id="IPR045054">
    <property type="entry name" value="P4HA-like"/>
</dbReference>
<dbReference type="EnsemblMetazoa" id="HelroT93833">
    <property type="protein sequence ID" value="HelroP93833"/>
    <property type="gene ID" value="HelroG93833"/>
</dbReference>
<dbReference type="SUPFAM" id="SSF48452">
    <property type="entry name" value="TPR-like"/>
    <property type="match status" value="1"/>
</dbReference>
<evidence type="ECO:0000256" key="14">
    <source>
        <dbReference type="SAM" id="MobiDB-lite"/>
    </source>
</evidence>
<dbReference type="GO" id="GO:0005506">
    <property type="term" value="F:iron ion binding"/>
    <property type="evidence" value="ECO:0007669"/>
    <property type="project" value="InterPro"/>
</dbReference>
<dbReference type="EMBL" id="KB096324">
    <property type="protein sequence ID" value="ESO05885.1"/>
    <property type="molecule type" value="Genomic_DNA"/>
</dbReference>
<dbReference type="STRING" id="6412.T1G8X8"/>
<dbReference type="InterPro" id="IPR044862">
    <property type="entry name" value="Pro_4_hyd_alph_FE2OG_OXY"/>
</dbReference>
<dbReference type="Gene3D" id="1.25.40.10">
    <property type="entry name" value="Tetratricopeptide repeat domain"/>
    <property type="match status" value="1"/>
</dbReference>
<dbReference type="OrthoDB" id="420380at2759"/>
<dbReference type="InterPro" id="IPR005123">
    <property type="entry name" value="Oxoglu/Fe-dep_dioxygenase_dom"/>
</dbReference>
<dbReference type="InterPro" id="IPR059068">
    <property type="entry name" value="TPR_P4H"/>
</dbReference>
<dbReference type="InterPro" id="IPR019734">
    <property type="entry name" value="TPR_rpt"/>
</dbReference>
<evidence type="ECO:0000256" key="3">
    <source>
        <dbReference type="ARBA" id="ARBA00004319"/>
    </source>
</evidence>
<dbReference type="KEGG" id="hro:HELRODRAFT_93833"/>
<keyword evidence="7" id="KW-0256">Endoplasmic reticulum</keyword>
<evidence type="ECO:0000256" key="9">
    <source>
        <dbReference type="ARBA" id="ARBA00022964"/>
    </source>
</evidence>
<dbReference type="PANTHER" id="PTHR10869">
    <property type="entry name" value="PROLYL 4-HYDROXYLASE ALPHA SUBUNIT"/>
    <property type="match status" value="1"/>
</dbReference>
<evidence type="ECO:0000256" key="5">
    <source>
        <dbReference type="ARBA" id="ARBA00012269"/>
    </source>
</evidence>
<comment type="cofactor">
    <cofactor evidence="1">
        <name>L-ascorbate</name>
        <dbReference type="ChEBI" id="CHEBI:38290"/>
    </cofactor>
</comment>
<keyword evidence="6" id="KW-0479">Metal-binding</keyword>
<dbReference type="InterPro" id="IPR006620">
    <property type="entry name" value="Pro_4_hyd_alph"/>
</dbReference>
<evidence type="ECO:0000256" key="15">
    <source>
        <dbReference type="SAM" id="Phobius"/>
    </source>
</evidence>
<keyword evidence="12" id="KW-0325">Glycoprotein</keyword>
<proteinExistence type="inferred from homology"/>
<name>T1G8X8_HELRO</name>
<dbReference type="PROSITE" id="PS50005">
    <property type="entry name" value="TPR"/>
    <property type="match status" value="1"/>
</dbReference>
<dbReference type="InterPro" id="IPR011990">
    <property type="entry name" value="TPR-like_helical_dom_sf"/>
</dbReference>
<dbReference type="GO" id="GO:0004656">
    <property type="term" value="F:procollagen-proline 4-dioxygenase activity"/>
    <property type="evidence" value="ECO:0000318"/>
    <property type="project" value="GO_Central"/>
</dbReference>
<dbReference type="EC" id="1.14.11.2" evidence="5"/>
<evidence type="ECO:0000256" key="6">
    <source>
        <dbReference type="ARBA" id="ARBA00022723"/>
    </source>
</evidence>
<feature type="domain" description="Fe2OG dioxygenase" evidence="16">
    <location>
        <begin position="422"/>
        <end position="529"/>
    </location>
</feature>
<dbReference type="InParanoid" id="T1G8X8"/>
<dbReference type="RefSeq" id="XP_009015253.1">
    <property type="nucleotide sequence ID" value="XM_009017005.1"/>
</dbReference>
<dbReference type="CTD" id="20217525"/>
<dbReference type="PROSITE" id="PS51471">
    <property type="entry name" value="FE2OG_OXY"/>
    <property type="match status" value="1"/>
</dbReference>
<dbReference type="GO" id="GO:0005788">
    <property type="term" value="C:endoplasmic reticulum lumen"/>
    <property type="evidence" value="ECO:0007669"/>
    <property type="project" value="UniProtKB-SubCell"/>
</dbReference>
<evidence type="ECO:0000256" key="13">
    <source>
        <dbReference type="PROSITE-ProRule" id="PRU00339"/>
    </source>
</evidence>
<dbReference type="GO" id="GO:0005783">
    <property type="term" value="C:endoplasmic reticulum"/>
    <property type="evidence" value="ECO:0000318"/>
    <property type="project" value="GO_Central"/>
</dbReference>
<dbReference type="Gene3D" id="2.60.120.620">
    <property type="entry name" value="q2cbj1_9rhob like domain"/>
    <property type="match status" value="1"/>
</dbReference>
<reference evidence="18" key="3">
    <citation type="submission" date="2015-06" db="UniProtKB">
        <authorList>
            <consortium name="EnsemblMetazoa"/>
        </authorList>
    </citation>
    <scope>IDENTIFICATION</scope>
</reference>
<dbReference type="OMA" id="NLTQYRN"/>
<keyword evidence="8" id="KW-0847">Vitamin C</keyword>
<evidence type="ECO:0000256" key="10">
    <source>
        <dbReference type="ARBA" id="ARBA00023002"/>
    </source>
</evidence>
<dbReference type="FunFam" id="1.25.40.10:FF:000006">
    <property type="entry name" value="Prolyl 4-hydroxylase subunit alpha 2"/>
    <property type="match status" value="1"/>
</dbReference>
<dbReference type="PANTHER" id="PTHR10869:SF244">
    <property type="entry name" value="PROLYL 4-HYDROXYLASE SUBUNIT ALPHA-2"/>
    <property type="match status" value="1"/>
</dbReference>
<keyword evidence="15" id="KW-1133">Transmembrane helix</keyword>
<evidence type="ECO:0000313" key="17">
    <source>
        <dbReference type="EMBL" id="ESO05885.1"/>
    </source>
</evidence>
<dbReference type="FunFam" id="2.60.120.620:FF:000011">
    <property type="entry name" value="Prolyl alpha subunit"/>
    <property type="match status" value="1"/>
</dbReference>
<keyword evidence="19" id="KW-1185">Reference proteome</keyword>
<dbReference type="Gene3D" id="6.10.140.1460">
    <property type="match status" value="1"/>
</dbReference>
<keyword evidence="13" id="KW-0802">TPR repeat</keyword>
<dbReference type="GO" id="GO:0031418">
    <property type="term" value="F:L-ascorbic acid binding"/>
    <property type="evidence" value="ECO:0007669"/>
    <property type="project" value="UniProtKB-KW"/>
</dbReference>
<feature type="region of interest" description="Disordered" evidence="14">
    <location>
        <begin position="270"/>
        <end position="290"/>
    </location>
</feature>
<dbReference type="Pfam" id="PF08336">
    <property type="entry name" value="P4Ha_N"/>
    <property type="match status" value="1"/>
</dbReference>
<dbReference type="AlphaFoldDB" id="T1G8X8"/>
<organism evidence="18 19">
    <name type="scientific">Helobdella robusta</name>
    <name type="common">Californian leech</name>
    <dbReference type="NCBI Taxonomy" id="6412"/>
    <lineage>
        <taxon>Eukaryota</taxon>
        <taxon>Metazoa</taxon>
        <taxon>Spiralia</taxon>
        <taxon>Lophotrochozoa</taxon>
        <taxon>Annelida</taxon>
        <taxon>Clitellata</taxon>
        <taxon>Hirudinea</taxon>
        <taxon>Rhynchobdellida</taxon>
        <taxon>Glossiphoniidae</taxon>
        <taxon>Helobdella</taxon>
    </lineage>
</organism>
<dbReference type="Pfam" id="PF13640">
    <property type="entry name" value="2OG-FeII_Oxy_3"/>
    <property type="match status" value="1"/>
</dbReference>
<keyword evidence="15" id="KW-0812">Transmembrane</keyword>
<dbReference type="SMART" id="SM00702">
    <property type="entry name" value="P4Hc"/>
    <property type="match status" value="1"/>
</dbReference>
<evidence type="ECO:0000256" key="12">
    <source>
        <dbReference type="ARBA" id="ARBA00023180"/>
    </source>
</evidence>
<gene>
    <name evidence="18" type="primary">20217525</name>
    <name evidence="17" type="ORF">HELRODRAFT_93833</name>
</gene>
<dbReference type="InterPro" id="IPR013547">
    <property type="entry name" value="P4H_N"/>
</dbReference>
<dbReference type="HOGENOM" id="CLU_024155_1_1_1"/>
<dbReference type="eggNOG" id="KOG1591">
    <property type="taxonomic scope" value="Eukaryota"/>
</dbReference>
<evidence type="ECO:0000313" key="19">
    <source>
        <dbReference type="Proteomes" id="UP000015101"/>
    </source>
</evidence>
<keyword evidence="11" id="KW-0408">Iron</keyword>